<sequence length="580" mass="63574">MFMAQEQGLQPNPLPPAPFKETVTARHISKDCTAPCSICKEPSHSNFICEFNPINHDRKPQGLMMAEQNYEAKRALSSSATPQPLNKKSTLEYIVDSDGPSFPFILIYDLENEDHYLCLPDLDKYLLFKDNPHYNIVTVESAPESPHNKGGYSNLPSETPSLEASPAGAAAWEHRTTGQESKDKGPTAFEGHYCSHPGPLGPAMVSRVNSPGFGPIRSLNTGDGVGHGLLADPADLGEPIRLDGSNKLNAQSALYNVDIEIQPIILRAHLDAKGPAALFNPINLNQPIRSHAPQDAMAQRALYNPRDLAQSINSSSATCNSMHMASSEFSNLDEPITPKNAMEVDSPNVLINKCNLNEPIKPLDAMETDTPNVLSNNCDSDGPIRTGAAGAKFAHSDQAGCPTHSQPIKPCNTKETNAPNLLHHYCNTDEPIKSGAAGENYTHTIPSQSIRYKMDPHWPKQFLSYSSEPMDTFHTPPEWFDPFWVAINQPRMDGKSQVTSDAKQTPPKSGKKHHSPTQSDGPKEKPGLSAVKILRQLMMTISLKDLCTESPKFCQKMHQAISALRPRKYEALFLTGTCCN</sequence>
<name>A0ACC2SB22_9FUNG</name>
<organism evidence="1 2">
    <name type="scientific">Entomophthora muscae</name>
    <dbReference type="NCBI Taxonomy" id="34485"/>
    <lineage>
        <taxon>Eukaryota</taxon>
        <taxon>Fungi</taxon>
        <taxon>Fungi incertae sedis</taxon>
        <taxon>Zoopagomycota</taxon>
        <taxon>Entomophthoromycotina</taxon>
        <taxon>Entomophthoromycetes</taxon>
        <taxon>Entomophthorales</taxon>
        <taxon>Entomophthoraceae</taxon>
        <taxon>Entomophthora</taxon>
    </lineage>
</organism>
<protein>
    <submittedName>
        <fullName evidence="1">Uncharacterized protein</fullName>
    </submittedName>
</protein>
<dbReference type="EMBL" id="QTSX02005684">
    <property type="protein sequence ID" value="KAJ9059471.1"/>
    <property type="molecule type" value="Genomic_DNA"/>
</dbReference>
<accession>A0ACC2SB22</accession>
<keyword evidence="2" id="KW-1185">Reference proteome</keyword>
<comment type="caution">
    <text evidence="1">The sequence shown here is derived from an EMBL/GenBank/DDBJ whole genome shotgun (WGS) entry which is preliminary data.</text>
</comment>
<proteinExistence type="predicted"/>
<evidence type="ECO:0000313" key="2">
    <source>
        <dbReference type="Proteomes" id="UP001165960"/>
    </source>
</evidence>
<gene>
    <name evidence="1" type="ORF">DSO57_1002048</name>
</gene>
<evidence type="ECO:0000313" key="1">
    <source>
        <dbReference type="EMBL" id="KAJ9059471.1"/>
    </source>
</evidence>
<dbReference type="Proteomes" id="UP001165960">
    <property type="component" value="Unassembled WGS sequence"/>
</dbReference>
<reference evidence="1" key="1">
    <citation type="submission" date="2022-04" db="EMBL/GenBank/DDBJ databases">
        <title>Genome of the entomopathogenic fungus Entomophthora muscae.</title>
        <authorList>
            <person name="Elya C."/>
            <person name="Lovett B.R."/>
            <person name="Lee E."/>
            <person name="Macias A.M."/>
            <person name="Hajek A.E."/>
            <person name="De Bivort B.L."/>
            <person name="Kasson M.T."/>
            <person name="De Fine Licht H.H."/>
            <person name="Stajich J.E."/>
        </authorList>
    </citation>
    <scope>NUCLEOTIDE SEQUENCE</scope>
    <source>
        <strain evidence="1">Berkeley</strain>
    </source>
</reference>